<dbReference type="Pfam" id="PF10551">
    <property type="entry name" value="MULE"/>
    <property type="match status" value="1"/>
</dbReference>
<keyword evidence="1" id="KW-0479">Metal-binding</keyword>
<accession>A0AAP0MJA9</accession>
<feature type="compositionally biased region" description="Polar residues" evidence="5">
    <location>
        <begin position="249"/>
        <end position="258"/>
    </location>
</feature>
<reference evidence="7 8" key="1">
    <citation type="submission" date="2024-05" db="EMBL/GenBank/DDBJ databases">
        <title>Haplotype-resolved chromosome-level genome assembly of Huyou (Citrus changshanensis).</title>
        <authorList>
            <person name="Miao C."/>
            <person name="Chen W."/>
            <person name="Wu Y."/>
            <person name="Wang L."/>
            <person name="Zhao S."/>
            <person name="Grierson D."/>
            <person name="Xu C."/>
            <person name="Chen K."/>
        </authorList>
    </citation>
    <scope>NUCLEOTIDE SEQUENCE [LARGE SCALE GENOMIC DNA]</scope>
    <source>
        <strain evidence="7">01-14</strain>
        <tissue evidence="7">Leaf</tissue>
    </source>
</reference>
<feature type="region of interest" description="Disordered" evidence="5">
    <location>
        <begin position="201"/>
        <end position="225"/>
    </location>
</feature>
<dbReference type="InterPro" id="IPR006564">
    <property type="entry name" value="Znf_PMZ"/>
</dbReference>
<evidence type="ECO:0000313" key="7">
    <source>
        <dbReference type="EMBL" id="KAK9210229.1"/>
    </source>
</evidence>
<dbReference type="InterPro" id="IPR018289">
    <property type="entry name" value="MULE_transposase_dom"/>
</dbReference>
<feature type="region of interest" description="Disordered" evidence="5">
    <location>
        <begin position="1018"/>
        <end position="1037"/>
    </location>
</feature>
<evidence type="ECO:0000256" key="1">
    <source>
        <dbReference type="ARBA" id="ARBA00022723"/>
    </source>
</evidence>
<proteinExistence type="predicted"/>
<feature type="region of interest" description="Disordered" evidence="5">
    <location>
        <begin position="916"/>
        <end position="935"/>
    </location>
</feature>
<feature type="domain" description="SWIM-type" evidence="6">
    <location>
        <begin position="837"/>
        <end position="869"/>
    </location>
</feature>
<dbReference type="InterPro" id="IPR007527">
    <property type="entry name" value="Znf_SWIM"/>
</dbReference>
<feature type="compositionally biased region" description="Polar residues" evidence="5">
    <location>
        <begin position="1018"/>
        <end position="1034"/>
    </location>
</feature>
<evidence type="ECO:0000313" key="8">
    <source>
        <dbReference type="Proteomes" id="UP001428341"/>
    </source>
</evidence>
<dbReference type="GO" id="GO:0008270">
    <property type="term" value="F:zinc ion binding"/>
    <property type="evidence" value="ECO:0007669"/>
    <property type="project" value="UniProtKB-KW"/>
</dbReference>
<comment type="caution">
    <text evidence="7">The sequence shown here is derived from an EMBL/GenBank/DDBJ whole genome shotgun (WGS) entry which is preliminary data.</text>
</comment>
<dbReference type="Proteomes" id="UP001428341">
    <property type="component" value="Unassembled WGS sequence"/>
</dbReference>
<feature type="compositionally biased region" description="Polar residues" evidence="5">
    <location>
        <begin position="127"/>
        <end position="147"/>
    </location>
</feature>
<dbReference type="PANTHER" id="PTHR31973">
    <property type="entry name" value="POLYPROTEIN, PUTATIVE-RELATED"/>
    <property type="match status" value="1"/>
</dbReference>
<feature type="compositionally biased region" description="Basic and acidic residues" evidence="5">
    <location>
        <begin position="149"/>
        <end position="158"/>
    </location>
</feature>
<keyword evidence="8" id="KW-1185">Reference proteome</keyword>
<dbReference type="Pfam" id="PF03108">
    <property type="entry name" value="DBD_Tnp_Mut"/>
    <property type="match status" value="1"/>
</dbReference>
<dbReference type="InterPro" id="IPR004332">
    <property type="entry name" value="Transposase_MuDR"/>
</dbReference>
<feature type="region of interest" description="Disordered" evidence="5">
    <location>
        <begin position="127"/>
        <end position="162"/>
    </location>
</feature>
<evidence type="ECO:0000256" key="4">
    <source>
        <dbReference type="PROSITE-ProRule" id="PRU00325"/>
    </source>
</evidence>
<dbReference type="Pfam" id="PF04434">
    <property type="entry name" value="SWIM"/>
    <property type="match status" value="1"/>
</dbReference>
<evidence type="ECO:0000256" key="3">
    <source>
        <dbReference type="ARBA" id="ARBA00022833"/>
    </source>
</evidence>
<organism evidence="7 8">
    <name type="scientific">Citrus x changshan-huyou</name>
    <dbReference type="NCBI Taxonomy" id="2935761"/>
    <lineage>
        <taxon>Eukaryota</taxon>
        <taxon>Viridiplantae</taxon>
        <taxon>Streptophyta</taxon>
        <taxon>Embryophyta</taxon>
        <taxon>Tracheophyta</taxon>
        <taxon>Spermatophyta</taxon>
        <taxon>Magnoliopsida</taxon>
        <taxon>eudicotyledons</taxon>
        <taxon>Gunneridae</taxon>
        <taxon>Pentapetalae</taxon>
        <taxon>rosids</taxon>
        <taxon>malvids</taxon>
        <taxon>Sapindales</taxon>
        <taxon>Rutaceae</taxon>
        <taxon>Aurantioideae</taxon>
        <taxon>Citrus</taxon>
    </lineage>
</organism>
<dbReference type="SMART" id="SM00575">
    <property type="entry name" value="ZnF_PMZ"/>
    <property type="match status" value="1"/>
</dbReference>
<evidence type="ECO:0000256" key="5">
    <source>
        <dbReference type="SAM" id="MobiDB-lite"/>
    </source>
</evidence>
<name>A0AAP0MJA9_9ROSI</name>
<protein>
    <recommendedName>
        <fullName evidence="6">SWIM-type domain-containing protein</fullName>
    </recommendedName>
</protein>
<evidence type="ECO:0000259" key="6">
    <source>
        <dbReference type="PROSITE" id="PS50966"/>
    </source>
</evidence>
<evidence type="ECO:0000256" key="2">
    <source>
        <dbReference type="ARBA" id="ARBA00022771"/>
    </source>
</evidence>
<dbReference type="AlphaFoldDB" id="A0AAP0MJA9"/>
<dbReference type="PROSITE" id="PS50966">
    <property type="entry name" value="ZF_SWIM"/>
    <property type="match status" value="1"/>
</dbReference>
<keyword evidence="3" id="KW-0862">Zinc</keyword>
<keyword evidence="2 4" id="KW-0863">Zinc-finger</keyword>
<sequence>MDDDDITTVLCTFKGKTYNVGVIDPDKFSRVSVINKVLVRVYGRKMRPDEKFTLSVWVPWVYKEVEIMSDHDLIFQLREHNKMLFYCMQLYIEEIHVPHEFVPRRALFQHSAEGSLQGYAETNFPATTNLNKPYTHATSTNTNPYENDSNDHSNHEPPVKNSSSIMMHNVALDSIQSQTKPDTNPDLYQDFLDTYFRSSPQQKTPLAAQTNAENSDSDNTSSFGTYKTPIEQLQQNFAISFELSPLLQQHGQHASQNEPIPFHQPEFLSQPITQNPQSQVVQAKNFQQPEATTPALVDYNSDDSHYSVTDSEEDPDHSLGAPNINNTPMKPSVNVDLGSMPSDDSDGDCMLSDCESDDNEFGEESNEEIDQVLVRIDAVMRENMYIPSDTPVQFFIGQCFRNFRQLAWAIRTYAVENKFKVYKHKFEKSRVTVGCNYFRCPWFLHVAKTRFGQTFIVRRLHNVHTCQRDLKNPECTAEFIAAKFAATIIEHPDTKVGWIQSELRRMYGAKIHKYKIYRAKKKVLQRQGVDYESSYMLIRNYAQAILTKMPQALALVKVFRMHGQQPQTHFDSTVISFPALRDGFNQGCRPFIGIDGCHLKGPYKGVLLSAVAIDANNGIFPLAFCVCSVESTTSWTWFLSYFREFLQDTRQLTFMCDRQKGIQNALALEFPNAHVRFCARHILANLKSKHHQSDFKAYFWAAARASNRRAFDDAMRNIRAAHEGVYETLRRIPPKFWSRHAFDNNCKSDHCTNNVTESFNAWIEIQRKLPIISMLEWIRKKLMKRMIGRSNKAESWDSDIPRRIYAQMMKNLQIGSANPICRASEWLYEVDENTKTYIVDLEHHMCDCGQWQVSGIPCVHAMPCIVNSQKDQAQFISQWLKKDTYLRCYSGLIKPIPNRTSWVDADGDEILPPLVRRPPGRPKMTRRREADEVPAHNKRYKMQCTVCKGFGHNRRGCPVNPHNAHKTTRQYKNNLKKHVTRTNGEQSEGQVHGITSTILESQDNDMVQVTVSGQNITKNQQTASNKRNIGNQAGPSKANEVIGKSMNGVISVAPWVGEQGRKVMSATGLTFSREDEVGNYTGRKHLDKGKAPAFPS</sequence>
<dbReference type="EMBL" id="JBCGBO010000004">
    <property type="protein sequence ID" value="KAK9210229.1"/>
    <property type="molecule type" value="Genomic_DNA"/>
</dbReference>
<dbReference type="PANTHER" id="PTHR31973:SF187">
    <property type="entry name" value="MUTATOR TRANSPOSASE MUDRA PROTEIN"/>
    <property type="match status" value="1"/>
</dbReference>
<feature type="region of interest" description="Disordered" evidence="5">
    <location>
        <begin position="249"/>
        <end position="268"/>
    </location>
</feature>
<gene>
    <name evidence="7" type="ORF">WN944_002599</name>
</gene>
<feature type="region of interest" description="Disordered" evidence="5">
    <location>
        <begin position="293"/>
        <end position="333"/>
    </location>
</feature>